<evidence type="ECO:0000256" key="1">
    <source>
        <dbReference type="ARBA" id="ARBA00006484"/>
    </source>
</evidence>
<dbReference type="EMBL" id="JACHHP010000002">
    <property type="protein sequence ID" value="MBB5208104.1"/>
    <property type="molecule type" value="Genomic_DNA"/>
</dbReference>
<dbReference type="Pfam" id="PF00106">
    <property type="entry name" value="adh_short"/>
    <property type="match status" value="1"/>
</dbReference>
<evidence type="ECO:0000313" key="3">
    <source>
        <dbReference type="EMBL" id="MBB5208104.1"/>
    </source>
</evidence>
<dbReference type="GO" id="GO:0016491">
    <property type="term" value="F:oxidoreductase activity"/>
    <property type="evidence" value="ECO:0007669"/>
    <property type="project" value="UniProtKB-KW"/>
</dbReference>
<dbReference type="CDD" id="cd05233">
    <property type="entry name" value="SDR_c"/>
    <property type="match status" value="1"/>
</dbReference>
<protein>
    <submittedName>
        <fullName evidence="3">NAD(P)-dependent dehydrogenase (Short-subunit alcohol dehydrogenase family)</fullName>
    </submittedName>
</protein>
<gene>
    <name evidence="3" type="ORF">HNQ52_001633</name>
</gene>
<dbReference type="Gene3D" id="3.40.50.720">
    <property type="entry name" value="NAD(P)-binding Rossmann-like Domain"/>
    <property type="match status" value="1"/>
</dbReference>
<dbReference type="RefSeq" id="WP_183960605.1">
    <property type="nucleotide sequence ID" value="NZ_JACHHP010000002.1"/>
</dbReference>
<comment type="similarity">
    <text evidence="1">Belongs to the short-chain dehydrogenases/reductases (SDR) family.</text>
</comment>
<proteinExistence type="inferred from homology"/>
<dbReference type="Proteomes" id="UP000521199">
    <property type="component" value="Unassembled WGS sequence"/>
</dbReference>
<dbReference type="SUPFAM" id="SSF51735">
    <property type="entry name" value="NAD(P)-binding Rossmann-fold domains"/>
    <property type="match status" value="1"/>
</dbReference>
<evidence type="ECO:0000256" key="2">
    <source>
        <dbReference type="ARBA" id="ARBA00023002"/>
    </source>
</evidence>
<accession>A0A7W8G0B7</accession>
<dbReference type="InterPro" id="IPR036291">
    <property type="entry name" value="NAD(P)-bd_dom_sf"/>
</dbReference>
<evidence type="ECO:0000313" key="4">
    <source>
        <dbReference type="Proteomes" id="UP000521199"/>
    </source>
</evidence>
<organism evidence="3 4">
    <name type="scientific">Chiayiivirga flava</name>
    <dbReference type="NCBI Taxonomy" id="659595"/>
    <lineage>
        <taxon>Bacteria</taxon>
        <taxon>Pseudomonadati</taxon>
        <taxon>Pseudomonadota</taxon>
        <taxon>Gammaproteobacteria</taxon>
        <taxon>Lysobacterales</taxon>
        <taxon>Lysobacteraceae</taxon>
        <taxon>Chiayiivirga</taxon>
    </lineage>
</organism>
<dbReference type="InterPro" id="IPR002347">
    <property type="entry name" value="SDR_fam"/>
</dbReference>
<dbReference type="AlphaFoldDB" id="A0A7W8G0B7"/>
<keyword evidence="2" id="KW-0560">Oxidoreductase</keyword>
<sequence>MNGTVRPEVLVLGATGQVGAGIVGALLEAGSPVLAVGRDPAKLVKLAGHFSDEPGLDVLAGSVASEDEAQWLAATLRGRQRPLRAVIASLAGPVERGRLLDRPADVLARTLEHNLLPHLTAARHLLPLLAGREPAAQYLLIGPPCSERPWAGYGHESVAAAAQRMLAQALHAEARGVGVRLQMLAVDHPVRTPANEGHACAEWPTALAVGRTAVDLLARGGLPLRPVVHFGANHAPPPVTTLYSDFSSSSYPQRLSS</sequence>
<keyword evidence="4" id="KW-1185">Reference proteome</keyword>
<name>A0A7W8G0B7_9GAMM</name>
<dbReference type="PANTHER" id="PTHR43669">
    <property type="entry name" value="5-KETO-D-GLUCONATE 5-REDUCTASE"/>
    <property type="match status" value="1"/>
</dbReference>
<comment type="caution">
    <text evidence="3">The sequence shown here is derived from an EMBL/GenBank/DDBJ whole genome shotgun (WGS) entry which is preliminary data.</text>
</comment>
<dbReference type="PANTHER" id="PTHR43669:SF12">
    <property type="entry name" value="BLR5618 PROTEIN"/>
    <property type="match status" value="1"/>
</dbReference>
<reference evidence="3 4" key="1">
    <citation type="submission" date="2020-08" db="EMBL/GenBank/DDBJ databases">
        <title>Genomic Encyclopedia of Type Strains, Phase IV (KMG-IV): sequencing the most valuable type-strain genomes for metagenomic binning, comparative biology and taxonomic classification.</title>
        <authorList>
            <person name="Goeker M."/>
        </authorList>
    </citation>
    <scope>NUCLEOTIDE SEQUENCE [LARGE SCALE GENOMIC DNA]</scope>
    <source>
        <strain evidence="3 4">DSM 24163</strain>
    </source>
</reference>